<dbReference type="PANTHER" id="PTHR10903:SF170">
    <property type="entry name" value="GTPASE IMAP FAMILY MEMBER 7"/>
    <property type="match status" value="1"/>
</dbReference>
<dbReference type="Ensembl" id="ENSSPAT00000018730.1">
    <property type="protein sequence ID" value="ENSSPAP00000018451.1"/>
    <property type="gene ID" value="ENSSPAG00000013926.1"/>
</dbReference>
<dbReference type="InterPro" id="IPR006703">
    <property type="entry name" value="G_AIG1"/>
</dbReference>
<sequence>MNQEKTRTEVLPEHRGCCFQVSLSHCSCSFVEVNRDSACHTPRSTDSSGTFTSCLLVELQRIVLFGRPGVGKSESGNTILGSRKFKSASGFDSVSTECVSESALVDDRQVHVVDTPGFTDEVLTPEQLYLEIMKTLVRASPGPHAFVIVVRIGRVSEADKKLFELLPKLFGEEASKYLMVLFTHGDELRGSSMDQLIQSNCWVSDLVSMCGGRYSVFNNAQREQRLQVRELLNKIDYMVEANGGEHYTSDMFRMAETFIREEQNRAAQSADSNPSGRSTTSKSSGPEQNLTIVLLGKSGVGKSAAGNTILGRRAFESNCCFTSVTKQISVETGRVFGKQISVVDTPGILESEELIRTYCQDLLQSNRPCLFLVVLSIGGFTQEDQRVVDTAKRVLGDQGSEKTYLLFTHGDRLQGRPLTDFIFAEEEQRLQVRELLNKIDDMVEANGGEHYTSDMFRMAETFIREEQNRAAKNLTIVLLGKSGVGKSAAGNTILGRKTFESKMCFTSVTKQISVETGRVFEKQISVVDTPGILDILTPQQLYEELMKILVEASPGPHAFVIVVRIGRVSEEDKRLFELLPILFGEEASKYLMVLFTHGDVLGGRSMDQLIQSNCWVSDLVSMCAGRYSVFNNTQKEQRLQVRELLNKIDDMVGANGGEHYTSDMFRMKLMKNAKQKM</sequence>
<feature type="domain" description="AIG1-type G" evidence="5">
    <location>
        <begin position="287"/>
        <end position="470"/>
    </location>
</feature>
<dbReference type="FunFam" id="3.40.50.300:FF:000366">
    <property type="entry name" value="GTPase, IMAP family member 2"/>
    <property type="match status" value="2"/>
</dbReference>
<dbReference type="STRING" id="144197.ENSSPAP00000018451"/>
<accession>A0A3B5ADJ4</accession>
<dbReference type="AlphaFoldDB" id="A0A3B5ADJ4"/>
<comment type="similarity">
    <text evidence="1">Belongs to the TRAFAC class TrmE-Era-EngA-EngB-Septin-like GTPase superfamily. AIG1/Toc34/Toc159-like paraseptin GTPase family. IAN subfamily.</text>
</comment>
<feature type="region of interest" description="Disordered" evidence="4">
    <location>
        <begin position="263"/>
        <end position="286"/>
    </location>
</feature>
<evidence type="ECO:0000256" key="2">
    <source>
        <dbReference type="ARBA" id="ARBA00022741"/>
    </source>
</evidence>
<dbReference type="CDD" id="cd01852">
    <property type="entry name" value="AIG1"/>
    <property type="match status" value="2"/>
</dbReference>
<evidence type="ECO:0000256" key="3">
    <source>
        <dbReference type="ARBA" id="ARBA00023134"/>
    </source>
</evidence>
<dbReference type="PANTHER" id="PTHR10903">
    <property type="entry name" value="GTPASE, IMAP FAMILY MEMBER-RELATED"/>
    <property type="match status" value="1"/>
</dbReference>
<dbReference type="PROSITE" id="PS51720">
    <property type="entry name" value="G_AIG1"/>
    <property type="match status" value="3"/>
</dbReference>
<organism evidence="6">
    <name type="scientific">Stegastes partitus</name>
    <name type="common">bicolor damselfish</name>
    <dbReference type="NCBI Taxonomy" id="144197"/>
    <lineage>
        <taxon>Eukaryota</taxon>
        <taxon>Metazoa</taxon>
        <taxon>Chordata</taxon>
        <taxon>Craniata</taxon>
        <taxon>Vertebrata</taxon>
        <taxon>Euteleostomi</taxon>
        <taxon>Actinopterygii</taxon>
        <taxon>Neopterygii</taxon>
        <taxon>Teleostei</taxon>
        <taxon>Neoteleostei</taxon>
        <taxon>Acanthomorphata</taxon>
        <taxon>Ovalentaria</taxon>
        <taxon>Pomacentridae</taxon>
        <taxon>Stegastes</taxon>
    </lineage>
</organism>
<dbReference type="Gene3D" id="3.40.50.300">
    <property type="entry name" value="P-loop containing nucleotide triphosphate hydrolases"/>
    <property type="match status" value="3"/>
</dbReference>
<protein>
    <submittedName>
        <fullName evidence="6">GTPase IMAP family member 8-like</fullName>
    </submittedName>
</protein>
<feature type="domain" description="AIG1-type G" evidence="5">
    <location>
        <begin position="57"/>
        <end position="256"/>
    </location>
</feature>
<keyword evidence="2" id="KW-0547">Nucleotide-binding</keyword>
<keyword evidence="3" id="KW-0342">GTP-binding</keyword>
<reference evidence="6" key="1">
    <citation type="submission" date="2023-09" db="UniProtKB">
        <authorList>
            <consortium name="Ensembl"/>
        </authorList>
    </citation>
    <scope>IDENTIFICATION</scope>
</reference>
<dbReference type="InterPro" id="IPR027417">
    <property type="entry name" value="P-loop_NTPase"/>
</dbReference>
<evidence type="ECO:0000259" key="5">
    <source>
        <dbReference type="PROSITE" id="PS51720"/>
    </source>
</evidence>
<name>A0A3B5ADJ4_9TELE</name>
<dbReference type="SUPFAM" id="SSF52540">
    <property type="entry name" value="P-loop containing nucleoside triphosphate hydrolases"/>
    <property type="match status" value="3"/>
</dbReference>
<evidence type="ECO:0000313" key="6">
    <source>
        <dbReference type="Ensembl" id="ENSSPAP00000018451.1"/>
    </source>
</evidence>
<dbReference type="Pfam" id="PF04548">
    <property type="entry name" value="AIG1"/>
    <property type="match status" value="3"/>
</dbReference>
<proteinExistence type="inferred from homology"/>
<dbReference type="GO" id="GO:0005525">
    <property type="term" value="F:GTP binding"/>
    <property type="evidence" value="ECO:0007669"/>
    <property type="project" value="UniProtKB-KW"/>
</dbReference>
<feature type="domain" description="AIG1-type G" evidence="5">
    <location>
        <begin position="471"/>
        <end position="669"/>
    </location>
</feature>
<dbReference type="InterPro" id="IPR045058">
    <property type="entry name" value="GIMA/IAN/Toc"/>
</dbReference>
<evidence type="ECO:0000256" key="4">
    <source>
        <dbReference type="SAM" id="MobiDB-lite"/>
    </source>
</evidence>
<dbReference type="GeneTree" id="ENSGT01140000282522"/>
<feature type="compositionally biased region" description="Polar residues" evidence="4">
    <location>
        <begin position="265"/>
        <end position="286"/>
    </location>
</feature>
<evidence type="ECO:0000256" key="1">
    <source>
        <dbReference type="ARBA" id="ARBA00008535"/>
    </source>
</evidence>